<evidence type="ECO:0000313" key="10">
    <source>
        <dbReference type="Proteomes" id="UP000805614"/>
    </source>
</evidence>
<keyword evidence="3" id="KW-1003">Cell membrane</keyword>
<evidence type="ECO:0000256" key="3">
    <source>
        <dbReference type="ARBA" id="ARBA00022475"/>
    </source>
</evidence>
<evidence type="ECO:0000256" key="6">
    <source>
        <dbReference type="ARBA" id="ARBA00023136"/>
    </source>
</evidence>
<evidence type="ECO:0000256" key="1">
    <source>
        <dbReference type="ARBA" id="ARBA00004651"/>
    </source>
</evidence>
<evidence type="ECO:0000313" key="9">
    <source>
        <dbReference type="EMBL" id="MBC6468224.1"/>
    </source>
</evidence>
<evidence type="ECO:0000259" key="8">
    <source>
        <dbReference type="PROSITE" id="PS50928"/>
    </source>
</evidence>
<gene>
    <name evidence="9" type="ORF">HKK74_22405</name>
</gene>
<keyword evidence="2 7" id="KW-0813">Transport</keyword>
<comment type="subcellular location">
    <subcellularLocation>
        <location evidence="1 7">Cell membrane</location>
        <topology evidence="1 7">Multi-pass membrane protein</topology>
    </subcellularLocation>
</comment>
<comment type="caution">
    <text evidence="9">The sequence shown here is derived from an EMBL/GenBank/DDBJ whole genome shotgun (WGS) entry which is preliminary data.</text>
</comment>
<keyword evidence="6 7" id="KW-0472">Membrane</keyword>
<feature type="transmembrane region" description="Helical" evidence="7">
    <location>
        <begin position="208"/>
        <end position="230"/>
    </location>
</feature>
<dbReference type="PANTHER" id="PTHR43744:SF12">
    <property type="entry name" value="ABC TRANSPORTER PERMEASE PROTEIN MG189-RELATED"/>
    <property type="match status" value="1"/>
</dbReference>
<keyword evidence="10" id="KW-1185">Reference proteome</keyword>
<dbReference type="EMBL" id="JABVEC010000017">
    <property type="protein sequence ID" value="MBC6468224.1"/>
    <property type="molecule type" value="Genomic_DNA"/>
</dbReference>
<reference evidence="9 10" key="1">
    <citation type="submission" date="2020-06" db="EMBL/GenBank/DDBJ databases">
        <title>Actinomadura xiongansis sp. nov., isolated from soil of Baiyangdian.</title>
        <authorList>
            <person name="Zhang X."/>
        </authorList>
    </citation>
    <scope>NUCLEOTIDE SEQUENCE [LARGE SCALE GENOMIC DNA]</scope>
    <source>
        <strain evidence="9 10">HBUM206468</strain>
    </source>
</reference>
<dbReference type="CDD" id="cd06261">
    <property type="entry name" value="TM_PBP2"/>
    <property type="match status" value="1"/>
</dbReference>
<sequence length="242" mass="26088">MVLGSLRTPGRPPDGFALVPDQVRTANYTTAVRMGDLGGQLGNSLLIIAVAVPVTVLVASWAGFALMTARRGRRPLMVVTLVALMVPPVALWVPRVVLLERLGLTDRTLVVALPAIAATTPFYVLVFAFAYSRIPRGQIEAAELEGLSAWRAWSLTFPQARPAAFAVAMLAFASYWSTVMDPLLLLPSPERRPVSLGLWSLSSLDPPMYPVFLAGAVLATLPPTLVFLLAQRAFLSRTLGVR</sequence>
<evidence type="ECO:0000256" key="2">
    <source>
        <dbReference type="ARBA" id="ARBA00022448"/>
    </source>
</evidence>
<dbReference type="Gene3D" id="1.10.3720.10">
    <property type="entry name" value="MetI-like"/>
    <property type="match status" value="1"/>
</dbReference>
<keyword evidence="4 7" id="KW-0812">Transmembrane</keyword>
<dbReference type="InterPro" id="IPR000515">
    <property type="entry name" value="MetI-like"/>
</dbReference>
<evidence type="ECO:0000256" key="4">
    <source>
        <dbReference type="ARBA" id="ARBA00022692"/>
    </source>
</evidence>
<organism evidence="9 10">
    <name type="scientific">Actinomadura alba</name>
    <dbReference type="NCBI Taxonomy" id="406431"/>
    <lineage>
        <taxon>Bacteria</taxon>
        <taxon>Bacillati</taxon>
        <taxon>Actinomycetota</taxon>
        <taxon>Actinomycetes</taxon>
        <taxon>Streptosporangiales</taxon>
        <taxon>Thermomonosporaceae</taxon>
        <taxon>Actinomadura</taxon>
    </lineage>
</organism>
<dbReference type="InterPro" id="IPR035906">
    <property type="entry name" value="MetI-like_sf"/>
</dbReference>
<feature type="domain" description="ABC transmembrane type-1" evidence="8">
    <location>
        <begin position="41"/>
        <end position="230"/>
    </location>
</feature>
<comment type="similarity">
    <text evidence="7">Belongs to the binding-protein-dependent transport system permease family.</text>
</comment>
<proteinExistence type="inferred from homology"/>
<evidence type="ECO:0000256" key="7">
    <source>
        <dbReference type="RuleBase" id="RU363032"/>
    </source>
</evidence>
<evidence type="ECO:0000256" key="5">
    <source>
        <dbReference type="ARBA" id="ARBA00022989"/>
    </source>
</evidence>
<keyword evidence="5 7" id="KW-1133">Transmembrane helix</keyword>
<dbReference type="Proteomes" id="UP000805614">
    <property type="component" value="Unassembled WGS sequence"/>
</dbReference>
<feature type="transmembrane region" description="Helical" evidence="7">
    <location>
        <begin position="44"/>
        <end position="64"/>
    </location>
</feature>
<protein>
    <submittedName>
        <fullName evidence="9">Carbohydrate ABC transporter permease</fullName>
    </submittedName>
</protein>
<dbReference type="PANTHER" id="PTHR43744">
    <property type="entry name" value="ABC TRANSPORTER PERMEASE PROTEIN MG189-RELATED-RELATED"/>
    <property type="match status" value="1"/>
</dbReference>
<name>A0ABR7LUG2_9ACTN</name>
<dbReference type="PROSITE" id="PS50928">
    <property type="entry name" value="ABC_TM1"/>
    <property type="match status" value="1"/>
</dbReference>
<feature type="transmembrane region" description="Helical" evidence="7">
    <location>
        <begin position="109"/>
        <end position="131"/>
    </location>
</feature>
<feature type="transmembrane region" description="Helical" evidence="7">
    <location>
        <begin position="163"/>
        <end position="188"/>
    </location>
</feature>
<dbReference type="SUPFAM" id="SSF161098">
    <property type="entry name" value="MetI-like"/>
    <property type="match status" value="1"/>
</dbReference>
<accession>A0ABR7LUG2</accession>
<feature type="transmembrane region" description="Helical" evidence="7">
    <location>
        <begin position="76"/>
        <end position="97"/>
    </location>
</feature>
<dbReference type="Pfam" id="PF00528">
    <property type="entry name" value="BPD_transp_1"/>
    <property type="match status" value="1"/>
</dbReference>